<dbReference type="RefSeq" id="WP_227928050.1">
    <property type="nucleotide sequence ID" value="NZ_CP094984.1"/>
</dbReference>
<dbReference type="PROSITE" id="PS00444">
    <property type="entry name" value="POLYPRENYL_SYNTHASE_2"/>
    <property type="match status" value="1"/>
</dbReference>
<dbReference type="PANTHER" id="PTHR12001">
    <property type="entry name" value="GERANYLGERANYL PYROPHOSPHATE SYNTHASE"/>
    <property type="match status" value="1"/>
</dbReference>
<dbReference type="GO" id="GO:0008299">
    <property type="term" value="P:isoprenoid biosynthetic process"/>
    <property type="evidence" value="ECO:0007669"/>
    <property type="project" value="InterPro"/>
</dbReference>
<dbReference type="PANTHER" id="PTHR12001:SF85">
    <property type="entry name" value="SHORT CHAIN ISOPRENYL DIPHOSPHATE SYNTHASE"/>
    <property type="match status" value="1"/>
</dbReference>
<evidence type="ECO:0000256" key="2">
    <source>
        <dbReference type="ARBA" id="ARBA00006706"/>
    </source>
</evidence>
<keyword evidence="9" id="KW-1185">Reference proteome</keyword>
<protein>
    <submittedName>
        <fullName evidence="7">Polyprenyl synthetase family protein</fullName>
    </submittedName>
</protein>
<evidence type="ECO:0000313" key="9">
    <source>
        <dbReference type="Proteomes" id="UP000829758"/>
    </source>
</evidence>
<dbReference type="GO" id="GO:0004659">
    <property type="term" value="F:prenyltransferase activity"/>
    <property type="evidence" value="ECO:0007669"/>
    <property type="project" value="InterPro"/>
</dbReference>
<dbReference type="Gene3D" id="1.10.600.10">
    <property type="entry name" value="Farnesyl Diphosphate Synthase"/>
    <property type="match status" value="1"/>
</dbReference>
<dbReference type="SFLD" id="SFLDG01017">
    <property type="entry name" value="Polyprenyl_Transferase_Like"/>
    <property type="match status" value="1"/>
</dbReference>
<dbReference type="Proteomes" id="UP000829758">
    <property type="component" value="Chromosome"/>
</dbReference>
<evidence type="ECO:0000313" key="10">
    <source>
        <dbReference type="Proteomes" id="UP001155145"/>
    </source>
</evidence>
<dbReference type="Proteomes" id="UP001155145">
    <property type="component" value="Unassembled WGS sequence"/>
</dbReference>
<dbReference type="InterPro" id="IPR008949">
    <property type="entry name" value="Isoprenoid_synthase_dom_sf"/>
</dbReference>
<sequence>MANIPSTPAPRSQDISTAEQEQAAYRTLLAGELEDFLATQHAVLSDVSEEALPLLEAVHNLSRGGKRLRALLAYWGWRGAGGAPLDTAAVRAGVALELFQSAALIHDDIIDRSDTRRGGPSVHRTFSLAHRDANWHLDGSHFGSSAGILAGDLCLALSEEMFSAVGVPAAHGTTARRIFNRMRTEVMAGQYLDILEEVVGPSHEPERAVVRARNILRYKAAKYTTEHPLALGGALAGANEELLAAYSRFALPLGEAFQLRDDVLGVFGDPQTTGKPAGDDLREGKRTVLIAYALCGGGETARREITLRLGDPGLDDDGVQVLRSIIEDSGALAATEALISSHTEAAFAALEALPVDEVSRAALEALAHSAVRRSS</sequence>
<name>A0A9X1S8Y0_9MICC</name>
<dbReference type="EMBL" id="JAJFZT010000001">
    <property type="protein sequence ID" value="MCC3271916.1"/>
    <property type="molecule type" value="Genomic_DNA"/>
</dbReference>
<comment type="cofactor">
    <cofactor evidence="1">
        <name>Mg(2+)</name>
        <dbReference type="ChEBI" id="CHEBI:18420"/>
    </cofactor>
</comment>
<dbReference type="SUPFAM" id="SSF48576">
    <property type="entry name" value="Terpenoid synthases"/>
    <property type="match status" value="1"/>
</dbReference>
<evidence type="ECO:0000256" key="3">
    <source>
        <dbReference type="ARBA" id="ARBA00022679"/>
    </source>
</evidence>
<dbReference type="CDD" id="cd00685">
    <property type="entry name" value="Trans_IPPS_HT"/>
    <property type="match status" value="1"/>
</dbReference>
<evidence type="ECO:0000313" key="8">
    <source>
        <dbReference type="EMBL" id="UON93266.1"/>
    </source>
</evidence>
<dbReference type="SFLD" id="SFLDS00005">
    <property type="entry name" value="Isoprenoid_Synthase_Type_I"/>
    <property type="match status" value="1"/>
</dbReference>
<dbReference type="InterPro" id="IPR033749">
    <property type="entry name" value="Polyprenyl_synt_CS"/>
</dbReference>
<organism evidence="7 10">
    <name type="scientific">Arthrobacter zhangbolii</name>
    <dbReference type="NCBI Taxonomy" id="2886936"/>
    <lineage>
        <taxon>Bacteria</taxon>
        <taxon>Bacillati</taxon>
        <taxon>Actinomycetota</taxon>
        <taxon>Actinomycetes</taxon>
        <taxon>Micrococcales</taxon>
        <taxon>Micrococcaceae</taxon>
        <taxon>Arthrobacter</taxon>
    </lineage>
</organism>
<dbReference type="AlphaFoldDB" id="A0A9X1S8Y0"/>
<reference evidence="7" key="1">
    <citation type="submission" date="2021-10" db="EMBL/GenBank/DDBJ databases">
        <title>Novel species in genus Arthrobacter.</title>
        <authorList>
            <person name="Liu Y."/>
        </authorList>
    </citation>
    <scope>NUCLEOTIDE SEQUENCE</scope>
    <source>
        <strain evidence="9">zg-Y462</strain>
        <strain evidence="7">Zg-Y462</strain>
    </source>
</reference>
<comment type="similarity">
    <text evidence="2 6">Belongs to the FPP/GGPP synthase family.</text>
</comment>
<keyword evidence="5" id="KW-0460">Magnesium</keyword>
<proteinExistence type="inferred from homology"/>
<evidence type="ECO:0000313" key="7">
    <source>
        <dbReference type="EMBL" id="MCC3271916.1"/>
    </source>
</evidence>
<keyword evidence="4" id="KW-0479">Metal-binding</keyword>
<keyword evidence="3 6" id="KW-0808">Transferase</keyword>
<dbReference type="EMBL" id="CP094984">
    <property type="protein sequence ID" value="UON93266.1"/>
    <property type="molecule type" value="Genomic_DNA"/>
</dbReference>
<dbReference type="InterPro" id="IPR000092">
    <property type="entry name" value="Polyprenyl_synt"/>
</dbReference>
<dbReference type="GO" id="GO:0046872">
    <property type="term" value="F:metal ion binding"/>
    <property type="evidence" value="ECO:0007669"/>
    <property type="project" value="UniProtKB-KW"/>
</dbReference>
<accession>A0A9X1S8Y0</accession>
<evidence type="ECO:0000256" key="1">
    <source>
        <dbReference type="ARBA" id="ARBA00001946"/>
    </source>
</evidence>
<gene>
    <name evidence="7" type="ORF">LJ755_04120</name>
    <name evidence="8" type="ORF">MUK71_06575</name>
</gene>
<evidence type="ECO:0000256" key="5">
    <source>
        <dbReference type="ARBA" id="ARBA00022842"/>
    </source>
</evidence>
<dbReference type="Pfam" id="PF00348">
    <property type="entry name" value="polyprenyl_synt"/>
    <property type="match status" value="1"/>
</dbReference>
<dbReference type="PROSITE" id="PS00723">
    <property type="entry name" value="POLYPRENYL_SYNTHASE_1"/>
    <property type="match status" value="1"/>
</dbReference>
<evidence type="ECO:0000256" key="4">
    <source>
        <dbReference type="ARBA" id="ARBA00022723"/>
    </source>
</evidence>
<evidence type="ECO:0000256" key="6">
    <source>
        <dbReference type="RuleBase" id="RU004466"/>
    </source>
</evidence>